<feature type="domain" description="Amine oxidase" evidence="8">
    <location>
        <begin position="301"/>
        <end position="784"/>
    </location>
</feature>
<comment type="catalytic activity">
    <reaction evidence="6">
        <text>L-tryptophan + O2 = indole-3-acetamide + CO2 + H2O</text>
        <dbReference type="Rhea" id="RHEA:16165"/>
        <dbReference type="ChEBI" id="CHEBI:15377"/>
        <dbReference type="ChEBI" id="CHEBI:15379"/>
        <dbReference type="ChEBI" id="CHEBI:16031"/>
        <dbReference type="ChEBI" id="CHEBI:16526"/>
        <dbReference type="ChEBI" id="CHEBI:57912"/>
        <dbReference type="EC" id="1.13.12.3"/>
    </reaction>
</comment>
<dbReference type="GO" id="GO:0001716">
    <property type="term" value="F:L-amino-acid oxidase activity"/>
    <property type="evidence" value="ECO:0007669"/>
    <property type="project" value="TreeGrafter"/>
</dbReference>
<feature type="region of interest" description="Disordered" evidence="7">
    <location>
        <begin position="89"/>
        <end position="109"/>
    </location>
</feature>
<dbReference type="InterPro" id="IPR000408">
    <property type="entry name" value="Reg_chr_condens"/>
</dbReference>
<evidence type="ECO:0000256" key="1">
    <source>
        <dbReference type="ARBA" id="ARBA00004814"/>
    </source>
</evidence>
<evidence type="ECO:0000256" key="6">
    <source>
        <dbReference type="ARBA" id="ARBA00047321"/>
    </source>
</evidence>
<keyword evidence="5" id="KW-0073">Auxin biosynthesis</keyword>
<evidence type="ECO:0000256" key="5">
    <source>
        <dbReference type="ARBA" id="ARBA00023070"/>
    </source>
</evidence>
<dbReference type="GO" id="GO:0009851">
    <property type="term" value="P:auxin biosynthetic process"/>
    <property type="evidence" value="ECO:0007669"/>
    <property type="project" value="UniProtKB-KW"/>
</dbReference>
<feature type="compositionally biased region" description="Polar residues" evidence="7">
    <location>
        <begin position="22"/>
        <end position="31"/>
    </location>
</feature>
<name>A0AAD0UDA7_9BURK</name>
<comment type="similarity">
    <text evidence="2">Belongs to the tryptophan 2-monooxygenase family.</text>
</comment>
<dbReference type="InterPro" id="IPR036188">
    <property type="entry name" value="FAD/NAD-bd_sf"/>
</dbReference>
<feature type="region of interest" description="Disordered" evidence="7">
    <location>
        <begin position="1"/>
        <end position="51"/>
    </location>
</feature>
<evidence type="ECO:0000259" key="8">
    <source>
        <dbReference type="Pfam" id="PF01593"/>
    </source>
</evidence>
<sequence length="809" mass="87707">MTKITSGADHSLPISAADVPAATTSTQIPTGDSTSPVASSSSPRTDSPAAKRARLSVLIPALNTEVLTASAPAWPAGRVDMRAHLQRISGAADASPDEQAPLSTIGRPLPPLNPQSVGRYFQEVAGQWPSEREDLADALCHNLTALADGPKRQQHHLEITLHWHCLSEAEKRNVLDTLGSEQSHLLGDTAIDTTPDAILSPVRDWVEHTVVNMKPDEATRLLKSCTPTAQKNLATVFKGAGEDAQVRTMIKQRFASLRMTMPLDHMYDYTGFFWDNKRKVGELPPGVAENLKVCVVGAGPAGIIAADGLNRLGVKPVVLEQADKIGGRIAAERWPRQDGSMSPTPLHPGGMRFHTTRGNVYWSLAEHYQLQHVPFPNSSSVQTSYIIGNEVHEAEPGKSPGNAVMQKVAQDVLRSMTEPLLAPIRAARDAADTALFRELCDAAKKKFDSHNFRSGLDTLLKEKGIEWNQKEWQTFGATGIGVGGYEGYYNTGFLEEMRFLADERLEGHVALVDGADAPLYAVLNDTEDLPEGAQSLEQQQAIRLGVEVTGIKKKDGKYYVSSLDKQTQKVSVESYDELFFAGGPREAVRLGLTGPQEGSEALMPEEFANAMEKANVVGATKMAIKIAKDLMSGVELPGNVQASKLFQQSYLVPALPGSDNAVFYPSYTLGDNATKVAGMSGDEQLNNYIRTLRDIASQNPGDAVHQKLKNLADVVEQSKQRISYTHWSLTKHQYGAFKMDAPNQLDNTRVLFGALLKMSDGAIFINEENTAEGGFASGAVAAAINGLQQMVLRRGGSVPPHSPFHQELL</sequence>
<dbReference type="Gene3D" id="3.50.50.60">
    <property type="entry name" value="FAD/NAD(P)-binding domain"/>
    <property type="match status" value="1"/>
</dbReference>
<dbReference type="PROSITE" id="PS00626">
    <property type="entry name" value="RCC1_2"/>
    <property type="match status" value="1"/>
</dbReference>
<dbReference type="AlphaFoldDB" id="A0AAD0UDA7"/>
<evidence type="ECO:0000313" key="10">
    <source>
        <dbReference type="Proteomes" id="UP000269199"/>
    </source>
</evidence>
<evidence type="ECO:0000256" key="3">
    <source>
        <dbReference type="ARBA" id="ARBA00012535"/>
    </source>
</evidence>
<comment type="pathway">
    <text evidence="1">Plant hormone metabolism; auxin biosynthesis.</text>
</comment>
<dbReference type="EMBL" id="CP024996">
    <property type="protein sequence ID" value="AYR26701.1"/>
    <property type="molecule type" value="Genomic_DNA"/>
</dbReference>
<dbReference type="Proteomes" id="UP000269199">
    <property type="component" value="Chromosome"/>
</dbReference>
<gene>
    <name evidence="9" type="ORF">RC54_24015</name>
</gene>
<dbReference type="PANTHER" id="PTHR10742:SF342">
    <property type="entry name" value="AMINE OXIDASE"/>
    <property type="match status" value="1"/>
</dbReference>
<evidence type="ECO:0000313" key="9">
    <source>
        <dbReference type="EMBL" id="AYR26701.1"/>
    </source>
</evidence>
<dbReference type="EC" id="1.13.12.3" evidence="3"/>
<dbReference type="InterPro" id="IPR002937">
    <property type="entry name" value="Amino_oxidase"/>
</dbReference>
<dbReference type="GO" id="GO:0050361">
    <property type="term" value="F:tryptophan 2-monooxygenase activity"/>
    <property type="evidence" value="ECO:0007669"/>
    <property type="project" value="UniProtKB-EC"/>
</dbReference>
<dbReference type="RefSeq" id="WP_061788569.1">
    <property type="nucleotide sequence ID" value="NZ_CP024996.1"/>
</dbReference>
<dbReference type="Gene3D" id="1.10.405.40">
    <property type="match status" value="1"/>
</dbReference>
<dbReference type="PRINTS" id="PR00419">
    <property type="entry name" value="ADXRDTASE"/>
</dbReference>
<protein>
    <recommendedName>
        <fullName evidence="4">Tryptophan 2-monooxygenase</fullName>
        <ecNumber evidence="3">1.13.12.3</ecNumber>
    </recommendedName>
</protein>
<evidence type="ECO:0000256" key="2">
    <source>
        <dbReference type="ARBA" id="ARBA00005833"/>
    </source>
</evidence>
<accession>A0AAD0UDA7</accession>
<proteinExistence type="inferred from homology"/>
<dbReference type="PANTHER" id="PTHR10742">
    <property type="entry name" value="FLAVIN MONOAMINE OXIDASE"/>
    <property type="match status" value="1"/>
</dbReference>
<dbReference type="SUPFAM" id="SSF51905">
    <property type="entry name" value="FAD/NAD(P)-binding domain"/>
    <property type="match status" value="1"/>
</dbReference>
<evidence type="ECO:0000256" key="7">
    <source>
        <dbReference type="SAM" id="MobiDB-lite"/>
    </source>
</evidence>
<reference evidence="9 10" key="1">
    <citation type="submission" date="2017-11" db="EMBL/GenBank/DDBJ databases">
        <title>Complete genome sequence of Herbaspirillum rubrisubalbicans DSM 11543.</title>
        <authorList>
            <person name="Chen M."/>
            <person name="An Q."/>
        </authorList>
    </citation>
    <scope>NUCLEOTIDE SEQUENCE [LARGE SCALE GENOMIC DNA]</scope>
    <source>
        <strain evidence="9 10">DSM 11543</strain>
    </source>
</reference>
<organism evidence="9 10">
    <name type="scientific">Herbaspirillum rubrisubalbicans</name>
    <dbReference type="NCBI Taxonomy" id="80842"/>
    <lineage>
        <taxon>Bacteria</taxon>
        <taxon>Pseudomonadati</taxon>
        <taxon>Pseudomonadota</taxon>
        <taxon>Betaproteobacteria</taxon>
        <taxon>Burkholderiales</taxon>
        <taxon>Oxalobacteraceae</taxon>
        <taxon>Herbaspirillum</taxon>
    </lineage>
</organism>
<dbReference type="InterPro" id="IPR050281">
    <property type="entry name" value="Flavin_monoamine_oxidase"/>
</dbReference>
<feature type="compositionally biased region" description="Low complexity" evidence="7">
    <location>
        <begin position="32"/>
        <end position="50"/>
    </location>
</feature>
<dbReference type="Gene3D" id="3.90.660.10">
    <property type="match status" value="1"/>
</dbReference>
<evidence type="ECO:0000256" key="4">
    <source>
        <dbReference type="ARBA" id="ARBA00017871"/>
    </source>
</evidence>
<dbReference type="Pfam" id="PF01593">
    <property type="entry name" value="Amino_oxidase"/>
    <property type="match status" value="1"/>
</dbReference>
<dbReference type="GO" id="GO:0009063">
    <property type="term" value="P:amino acid catabolic process"/>
    <property type="evidence" value="ECO:0007669"/>
    <property type="project" value="TreeGrafter"/>
</dbReference>